<accession>A0AAX1XGA8</accession>
<proteinExistence type="predicted"/>
<dbReference type="AlphaFoldDB" id="A0AAX1XGA8"/>
<comment type="caution">
    <text evidence="1">The sequence shown here is derived from an EMBL/GenBank/DDBJ whole genome shotgun (WGS) entry which is preliminary data.</text>
</comment>
<evidence type="ECO:0000313" key="1">
    <source>
        <dbReference type="EMBL" id="RPB31632.1"/>
    </source>
</evidence>
<dbReference type="RefSeq" id="WP_049884284.1">
    <property type="nucleotide sequence ID" value="NZ_PKPZ01000053.1"/>
</dbReference>
<evidence type="ECO:0000313" key="2">
    <source>
        <dbReference type="Proteomes" id="UP000283878"/>
    </source>
</evidence>
<sequence length="257" mass="29167">MFSRTSIIELVKSLRLRTHNEVEELAIIFDFEEAISGQYIKAKETSIVKFLLANPDLLGPNGANIQYELLEFSIKKYKSGINFDSFDETFPELVNSLKKDGYEVVDNQIKTLLPTQLPLVQQESELESLLVKHGLLTAKGHYEQAIAAHARGEWAAANSQLRSYVEDLFNQIQNKVCPGNYTSSQQKKQALAQSGFFVSEYNEFLSNGTGFVEGFWKRLHSSGSHPGLSDELDSTFRLHMVILVSHYFLVRFDQNYS</sequence>
<organism evidence="1 2">
    <name type="scientific">Vibrio diabolicus</name>
    <dbReference type="NCBI Taxonomy" id="50719"/>
    <lineage>
        <taxon>Bacteria</taxon>
        <taxon>Pseudomonadati</taxon>
        <taxon>Pseudomonadota</taxon>
        <taxon>Gammaproteobacteria</taxon>
        <taxon>Vibrionales</taxon>
        <taxon>Vibrionaceae</taxon>
        <taxon>Vibrio</taxon>
        <taxon>Vibrio diabolicus subgroup</taxon>
    </lineage>
</organism>
<gene>
    <name evidence="1" type="ORF">CYQ91_24300</name>
</gene>
<reference evidence="1 2" key="1">
    <citation type="journal article" date="2018" name="AMB Express">
        <title>Occurrence and significance of pathogenicity and fitness islands in environmental vibrios.</title>
        <authorList>
            <person name="Klein S."/>
            <person name="Pipes S."/>
            <person name="Lovell C.R."/>
        </authorList>
    </citation>
    <scope>NUCLEOTIDE SEQUENCE [LARGE SCALE GENOMIC DNA]</scope>
    <source>
        <strain evidence="1 2">JBS-8-11-1</strain>
    </source>
</reference>
<dbReference type="Proteomes" id="UP000283878">
    <property type="component" value="Unassembled WGS sequence"/>
</dbReference>
<dbReference type="EMBL" id="PKPZ01000053">
    <property type="protein sequence ID" value="RPB31632.1"/>
    <property type="molecule type" value="Genomic_DNA"/>
</dbReference>
<protein>
    <submittedName>
        <fullName evidence="1">Uncharacterized protein</fullName>
    </submittedName>
</protein>
<name>A0AAX1XGA8_9VIBR</name>